<evidence type="ECO:0000313" key="4">
    <source>
        <dbReference type="EMBL" id="XAH73183.1"/>
    </source>
</evidence>
<dbReference type="PANTHER" id="PTHR22916">
    <property type="entry name" value="GLYCOSYLTRANSFERASE"/>
    <property type="match status" value="1"/>
</dbReference>
<dbReference type="SUPFAM" id="SSF53448">
    <property type="entry name" value="Nucleotide-diphospho-sugar transferases"/>
    <property type="match status" value="1"/>
</dbReference>
<keyword evidence="1 4" id="KW-0328">Glycosyltransferase</keyword>
<evidence type="ECO:0000256" key="1">
    <source>
        <dbReference type="ARBA" id="ARBA00022676"/>
    </source>
</evidence>
<keyword evidence="5" id="KW-1185">Reference proteome</keyword>
<dbReference type="GO" id="GO:0016757">
    <property type="term" value="F:glycosyltransferase activity"/>
    <property type="evidence" value="ECO:0007669"/>
    <property type="project" value="UniProtKB-KW"/>
</dbReference>
<dbReference type="RefSeq" id="WP_342756790.1">
    <property type="nucleotide sequence ID" value="NZ_CP146256.1"/>
</dbReference>
<dbReference type="EMBL" id="CP146256">
    <property type="protein sequence ID" value="XAH73183.1"/>
    <property type="molecule type" value="Genomic_DNA"/>
</dbReference>
<dbReference type="CDD" id="cd00761">
    <property type="entry name" value="Glyco_tranf_GTA_type"/>
    <property type="match status" value="1"/>
</dbReference>
<proteinExistence type="predicted"/>
<dbReference type="Proteomes" id="UP001451571">
    <property type="component" value="Chromosome"/>
</dbReference>
<name>A0ABZ3EUW3_9FIRM</name>
<keyword evidence="2 4" id="KW-0808">Transferase</keyword>
<protein>
    <submittedName>
        <fullName evidence="4">Glycosyltransferase family 2 protein</fullName>
        <ecNumber evidence="4">2.4.-.-</ecNumber>
    </submittedName>
</protein>
<reference evidence="4 5" key="1">
    <citation type="submission" date="2024-02" db="EMBL/GenBank/DDBJ databases">
        <title>Bacterial strain from lacustrine sediment.</title>
        <authorList>
            <person name="Petit C."/>
            <person name="Fadhlaoui K."/>
        </authorList>
    </citation>
    <scope>NUCLEOTIDE SEQUENCE [LARGE SCALE GENOMIC DNA]</scope>
    <source>
        <strain evidence="4 5">IPX-CK</strain>
    </source>
</reference>
<dbReference type="Pfam" id="PF00535">
    <property type="entry name" value="Glycos_transf_2"/>
    <property type="match status" value="1"/>
</dbReference>
<accession>A0ABZ3EUW3</accession>
<evidence type="ECO:0000313" key="5">
    <source>
        <dbReference type="Proteomes" id="UP001451571"/>
    </source>
</evidence>
<dbReference type="InterPro" id="IPR029044">
    <property type="entry name" value="Nucleotide-diphossugar_trans"/>
</dbReference>
<sequence>MKLLTIAIPCYNSEGYMRKCVESLLTGGEDVEIIIVDDGSKDGTAVIADEYAEKYPSIVRAVHKENGGHGSAVNTGIENATGLFFKVVDSDDWVKESDYMQVLDTLRNLAGGEKVLDMLISNFVYEKEGEKRNRVMRYHYALPRDEMFSWNDVRYFRKGQYILMHSVIFRTKLLKDCGLKLPEHTFYVDNLYVFEPLPFVKNMYYLDVNFYRYYIGREGQSVNETIMISRIDQQIKVNKIMVDYMAENKAKIKANRKMRKYMFNYLEIITTISSILLIRGGSEEHLTKKKELWDYIKQKDRMLYTRLRYGILGNSMNLPGKGGRKISVEGYRICQRFFKFN</sequence>
<organism evidence="4 5">
    <name type="scientific">Kineothrix sedimenti</name>
    <dbReference type="NCBI Taxonomy" id="3123317"/>
    <lineage>
        <taxon>Bacteria</taxon>
        <taxon>Bacillati</taxon>
        <taxon>Bacillota</taxon>
        <taxon>Clostridia</taxon>
        <taxon>Lachnospirales</taxon>
        <taxon>Lachnospiraceae</taxon>
        <taxon>Kineothrix</taxon>
    </lineage>
</organism>
<dbReference type="Gene3D" id="3.90.550.10">
    <property type="entry name" value="Spore Coat Polysaccharide Biosynthesis Protein SpsA, Chain A"/>
    <property type="match status" value="1"/>
</dbReference>
<dbReference type="EC" id="2.4.-.-" evidence="4"/>
<gene>
    <name evidence="4" type="ORF">V6984_16965</name>
</gene>
<feature type="domain" description="Glycosyltransferase 2-like" evidence="3">
    <location>
        <begin position="5"/>
        <end position="107"/>
    </location>
</feature>
<evidence type="ECO:0000256" key="2">
    <source>
        <dbReference type="ARBA" id="ARBA00022679"/>
    </source>
</evidence>
<dbReference type="InterPro" id="IPR001173">
    <property type="entry name" value="Glyco_trans_2-like"/>
</dbReference>
<dbReference type="PANTHER" id="PTHR22916:SF51">
    <property type="entry name" value="GLYCOSYLTRANSFERASE EPSH-RELATED"/>
    <property type="match status" value="1"/>
</dbReference>
<evidence type="ECO:0000259" key="3">
    <source>
        <dbReference type="Pfam" id="PF00535"/>
    </source>
</evidence>